<keyword evidence="2" id="KW-0031">Aminopeptidase</keyword>
<dbReference type="RefSeq" id="WP_399645374.1">
    <property type="nucleotide sequence ID" value="NZ_JBITYG010000002.1"/>
</dbReference>
<accession>A0ABW8C4K4</accession>
<reference evidence="2 3" key="1">
    <citation type="submission" date="2024-10" db="EMBL/GenBank/DDBJ databases">
        <title>The Natural Products Discovery Center: Release of the First 8490 Sequenced Strains for Exploring Actinobacteria Biosynthetic Diversity.</title>
        <authorList>
            <person name="Kalkreuter E."/>
            <person name="Kautsar S.A."/>
            <person name="Yang D."/>
            <person name="Bader C.D."/>
            <person name="Teijaro C.N."/>
            <person name="Fluegel L."/>
            <person name="Davis C.M."/>
            <person name="Simpson J.R."/>
            <person name="Lauterbach L."/>
            <person name="Steele A.D."/>
            <person name="Gui C."/>
            <person name="Meng S."/>
            <person name="Li G."/>
            <person name="Viehrig K."/>
            <person name="Ye F."/>
            <person name="Su P."/>
            <person name="Kiefer A.F."/>
            <person name="Nichols A."/>
            <person name="Cepeda A.J."/>
            <person name="Yan W."/>
            <person name="Fan B."/>
            <person name="Jiang Y."/>
            <person name="Adhikari A."/>
            <person name="Zheng C.-J."/>
            <person name="Schuster L."/>
            <person name="Cowan T.M."/>
            <person name="Smanski M.J."/>
            <person name="Chevrette M.G."/>
            <person name="De Carvalho L.P.S."/>
            <person name="Shen B."/>
        </authorList>
    </citation>
    <scope>NUCLEOTIDE SEQUENCE [LARGE SCALE GENOMIC DNA]</scope>
    <source>
        <strain evidence="2 3">NPDC053399</strain>
    </source>
</reference>
<evidence type="ECO:0000259" key="1">
    <source>
        <dbReference type="Pfam" id="PF12146"/>
    </source>
</evidence>
<sequence length="286" mass="29260">MTDLLTTTATSVTHSWHPPAGVTTRGTLLVLPGRGEHGGVYERFGRRLAADGYAVHTAGPGLEDSPDDIGAALLDAAGPDPVAPLVLVGADTGALLALRAAGDPRLPVDGLVLAGIASAEPAVAVPGRTAEPAVSGIVSSADSAGYRPGDGPGWQDELGARTACPVHRQRLCSDPEFIRGALSAPVGAPLLEATSLTARALPALVLHGDADPLTPADEARRRAEGFPRAVVGIVHGGLHDVLNDASHRTVAAAVVQWLERLRAGAELSPVLTVETDPHHVLGRIPE</sequence>
<dbReference type="Gene3D" id="3.40.50.1820">
    <property type="entry name" value="alpha/beta hydrolase"/>
    <property type="match status" value="1"/>
</dbReference>
<organism evidence="2 3">
    <name type="scientific">Streptomyces fildesensis</name>
    <dbReference type="NCBI Taxonomy" id="375757"/>
    <lineage>
        <taxon>Bacteria</taxon>
        <taxon>Bacillati</taxon>
        <taxon>Actinomycetota</taxon>
        <taxon>Actinomycetes</taxon>
        <taxon>Kitasatosporales</taxon>
        <taxon>Streptomycetaceae</taxon>
        <taxon>Streptomyces</taxon>
    </lineage>
</organism>
<gene>
    <name evidence="2" type="ORF">ACIGXA_07325</name>
</gene>
<keyword evidence="3" id="KW-1185">Reference proteome</keyword>
<evidence type="ECO:0000313" key="3">
    <source>
        <dbReference type="Proteomes" id="UP001614394"/>
    </source>
</evidence>
<evidence type="ECO:0000313" key="2">
    <source>
        <dbReference type="EMBL" id="MFI9100320.1"/>
    </source>
</evidence>
<feature type="domain" description="Serine aminopeptidase S33" evidence="1">
    <location>
        <begin position="24"/>
        <end position="244"/>
    </location>
</feature>
<keyword evidence="2" id="KW-0378">Hydrolase</keyword>
<dbReference type="GO" id="GO:0004177">
    <property type="term" value="F:aminopeptidase activity"/>
    <property type="evidence" value="ECO:0007669"/>
    <property type="project" value="UniProtKB-KW"/>
</dbReference>
<proteinExistence type="predicted"/>
<keyword evidence="2" id="KW-0645">Protease</keyword>
<dbReference type="InterPro" id="IPR029058">
    <property type="entry name" value="AB_hydrolase_fold"/>
</dbReference>
<dbReference type="InterPro" id="IPR022742">
    <property type="entry name" value="Hydrolase_4"/>
</dbReference>
<protein>
    <submittedName>
        <fullName evidence="2">Serine aminopeptidase domain-containing protein</fullName>
    </submittedName>
</protein>
<name>A0ABW8C4K4_9ACTN</name>
<dbReference type="EMBL" id="JBITYG010000002">
    <property type="protein sequence ID" value="MFI9100320.1"/>
    <property type="molecule type" value="Genomic_DNA"/>
</dbReference>
<dbReference type="SUPFAM" id="SSF53474">
    <property type="entry name" value="alpha/beta-Hydrolases"/>
    <property type="match status" value="1"/>
</dbReference>
<dbReference type="Proteomes" id="UP001614394">
    <property type="component" value="Unassembled WGS sequence"/>
</dbReference>
<dbReference type="Pfam" id="PF12146">
    <property type="entry name" value="Hydrolase_4"/>
    <property type="match status" value="1"/>
</dbReference>
<comment type="caution">
    <text evidence="2">The sequence shown here is derived from an EMBL/GenBank/DDBJ whole genome shotgun (WGS) entry which is preliminary data.</text>
</comment>